<accession>A0A177ZJN5</accession>
<dbReference type="AlphaFoldDB" id="A0A177ZJN5"/>
<dbReference type="EMBL" id="LDJR01000057">
    <property type="protein sequence ID" value="OAK68177.1"/>
    <property type="molecule type" value="Genomic_DNA"/>
</dbReference>
<dbReference type="PATRIC" id="fig|217031.6.peg.3588"/>
<organism evidence="1 2">
    <name type="scientific">Lederbergia galactosidilytica</name>
    <dbReference type="NCBI Taxonomy" id="217031"/>
    <lineage>
        <taxon>Bacteria</taxon>
        <taxon>Bacillati</taxon>
        <taxon>Bacillota</taxon>
        <taxon>Bacilli</taxon>
        <taxon>Bacillales</taxon>
        <taxon>Bacillaceae</taxon>
        <taxon>Lederbergia</taxon>
    </lineage>
</organism>
<evidence type="ECO:0000313" key="1">
    <source>
        <dbReference type="EMBL" id="OAK68177.1"/>
    </source>
</evidence>
<evidence type="ECO:0000313" key="2">
    <source>
        <dbReference type="Proteomes" id="UP000077881"/>
    </source>
</evidence>
<keyword evidence="2" id="KW-1185">Reference proteome</keyword>
<protein>
    <submittedName>
        <fullName evidence="1">Uncharacterized protein</fullName>
    </submittedName>
</protein>
<gene>
    <name evidence="1" type="ORF">ABB05_16585</name>
</gene>
<sequence>MSVGASQGKCFYIWNECSIMELDIAEEVMDVLVNQKHEIPNRKTKNAERYLIVTITLVETSYKKH</sequence>
<dbReference type="Proteomes" id="UP000077881">
    <property type="component" value="Unassembled WGS sequence"/>
</dbReference>
<name>A0A177ZJN5_9BACI</name>
<reference evidence="1 2" key="1">
    <citation type="submission" date="2015-05" db="EMBL/GenBank/DDBJ databases">
        <title>Comparison of genome.</title>
        <authorList>
            <person name="Zheng Z."/>
            <person name="Sun M."/>
        </authorList>
    </citation>
    <scope>NUCLEOTIDE SEQUENCE [LARGE SCALE GENOMIC DNA]</scope>
    <source>
        <strain evidence="1 2">G25-74</strain>
    </source>
</reference>
<proteinExistence type="predicted"/>
<comment type="caution">
    <text evidence="1">The sequence shown here is derived from an EMBL/GenBank/DDBJ whole genome shotgun (WGS) entry which is preliminary data.</text>
</comment>